<keyword evidence="4" id="KW-0653">Protein transport</keyword>
<keyword evidence="5" id="KW-0342">GTP-binding</keyword>
<dbReference type="InterPro" id="IPR001806">
    <property type="entry name" value="Small_GTPase"/>
</dbReference>
<keyword evidence="7" id="KW-0636">Prenylation</keyword>
<keyword evidence="3" id="KW-0547">Nucleotide-binding</keyword>
<evidence type="ECO:0000313" key="9">
    <source>
        <dbReference type="EMBL" id="MED6220284.1"/>
    </source>
</evidence>
<reference evidence="9 10" key="1">
    <citation type="journal article" date="2023" name="Plants (Basel)">
        <title>Bridging the Gap: Combining Genomics and Transcriptomics Approaches to Understand Stylosanthes scabra, an Orphan Legume from the Brazilian Caatinga.</title>
        <authorList>
            <person name="Ferreira-Neto J.R.C."/>
            <person name="da Silva M.D."/>
            <person name="Binneck E."/>
            <person name="de Melo N.F."/>
            <person name="da Silva R.H."/>
            <person name="de Melo A.L.T.M."/>
            <person name="Pandolfi V."/>
            <person name="Bustamante F.O."/>
            <person name="Brasileiro-Vidal A.C."/>
            <person name="Benko-Iseppon A.M."/>
        </authorList>
    </citation>
    <scope>NUCLEOTIDE SEQUENCE [LARGE SCALE GENOMIC DNA]</scope>
    <source>
        <tissue evidence="9">Leaves</tissue>
    </source>
</reference>
<evidence type="ECO:0000256" key="7">
    <source>
        <dbReference type="ARBA" id="ARBA00023289"/>
    </source>
</evidence>
<evidence type="ECO:0000256" key="8">
    <source>
        <dbReference type="ARBA" id="ARBA00046278"/>
    </source>
</evidence>
<gene>
    <name evidence="9" type="ORF">PIB30_043479</name>
</gene>
<dbReference type="PANTHER" id="PTHR47981">
    <property type="entry name" value="RAB FAMILY"/>
    <property type="match status" value="1"/>
</dbReference>
<dbReference type="PRINTS" id="PR00449">
    <property type="entry name" value="RASTRNSFRMNG"/>
</dbReference>
<evidence type="ECO:0000256" key="3">
    <source>
        <dbReference type="ARBA" id="ARBA00022741"/>
    </source>
</evidence>
<proteinExistence type="inferred from homology"/>
<keyword evidence="6" id="KW-0449">Lipoprotein</keyword>
<protein>
    <submittedName>
        <fullName evidence="9">Uncharacterized protein</fullName>
    </submittedName>
</protein>
<dbReference type="InterPro" id="IPR027417">
    <property type="entry name" value="P-loop_NTPase"/>
</dbReference>
<comment type="similarity">
    <text evidence="1">Belongs to the small GTPase superfamily. Rab family.</text>
</comment>
<evidence type="ECO:0000256" key="5">
    <source>
        <dbReference type="ARBA" id="ARBA00023134"/>
    </source>
</evidence>
<keyword evidence="4" id="KW-0813">Transport</keyword>
<name>A0ABU6ZEB6_9FABA</name>
<sequence length="219" mass="24060">MSSFAGASTYCRCSSVIVCPPPISFVVAARQSRVDVAARSRSSELVTSSSPAPLVTSQSPYVNRKFSNQYKATIGAAFIAKEVQFEDRLFTLHNIARPCSNIIVFLKVLWFFWLVHLILKTSCLLSWGNKIDVEGGNSRVISEKKAKAWCASKGNMPYFETSAKGGFNVEAAFQCIAKMHTRTNLKKKCASVSCIHNLFLSSSIGLLLLLCVDNCKRGC</sequence>
<comment type="caution">
    <text evidence="9">The sequence shown here is derived from an EMBL/GenBank/DDBJ whole genome shotgun (WGS) entry which is preliminary data.</text>
</comment>
<dbReference type="Pfam" id="PF00071">
    <property type="entry name" value="Ras"/>
    <property type="match status" value="1"/>
</dbReference>
<evidence type="ECO:0000256" key="6">
    <source>
        <dbReference type="ARBA" id="ARBA00023288"/>
    </source>
</evidence>
<keyword evidence="10" id="KW-1185">Reference proteome</keyword>
<dbReference type="SMART" id="SM00175">
    <property type="entry name" value="RAB"/>
    <property type="match status" value="1"/>
</dbReference>
<evidence type="ECO:0000256" key="2">
    <source>
        <dbReference type="ARBA" id="ARBA00022481"/>
    </source>
</evidence>
<evidence type="ECO:0000256" key="1">
    <source>
        <dbReference type="ARBA" id="ARBA00006270"/>
    </source>
</evidence>
<comment type="subcellular location">
    <subcellularLocation>
        <location evidence="8">Endomembrane system</location>
        <topology evidence="8">Lipid-anchor</topology>
        <orientation evidence="8">Cytoplasmic side</orientation>
    </subcellularLocation>
</comment>
<dbReference type="SUPFAM" id="SSF52540">
    <property type="entry name" value="P-loop containing nucleoside triphosphate hydrolases"/>
    <property type="match status" value="1"/>
</dbReference>
<dbReference type="Proteomes" id="UP001341840">
    <property type="component" value="Unassembled WGS sequence"/>
</dbReference>
<dbReference type="PANTHER" id="PTHR47981:SF20">
    <property type="entry name" value="RAS-RELATED PROTEIN RAB-7A"/>
    <property type="match status" value="1"/>
</dbReference>
<evidence type="ECO:0000256" key="4">
    <source>
        <dbReference type="ARBA" id="ARBA00022927"/>
    </source>
</evidence>
<accession>A0ABU6ZEB6</accession>
<keyword evidence="2" id="KW-0488">Methylation</keyword>
<organism evidence="9 10">
    <name type="scientific">Stylosanthes scabra</name>
    <dbReference type="NCBI Taxonomy" id="79078"/>
    <lineage>
        <taxon>Eukaryota</taxon>
        <taxon>Viridiplantae</taxon>
        <taxon>Streptophyta</taxon>
        <taxon>Embryophyta</taxon>
        <taxon>Tracheophyta</taxon>
        <taxon>Spermatophyta</taxon>
        <taxon>Magnoliopsida</taxon>
        <taxon>eudicotyledons</taxon>
        <taxon>Gunneridae</taxon>
        <taxon>Pentapetalae</taxon>
        <taxon>rosids</taxon>
        <taxon>fabids</taxon>
        <taxon>Fabales</taxon>
        <taxon>Fabaceae</taxon>
        <taxon>Papilionoideae</taxon>
        <taxon>50 kb inversion clade</taxon>
        <taxon>dalbergioids sensu lato</taxon>
        <taxon>Dalbergieae</taxon>
        <taxon>Pterocarpus clade</taxon>
        <taxon>Stylosanthes</taxon>
    </lineage>
</organism>
<dbReference type="EMBL" id="JASCZI010272114">
    <property type="protein sequence ID" value="MED6220284.1"/>
    <property type="molecule type" value="Genomic_DNA"/>
</dbReference>
<evidence type="ECO:0000313" key="10">
    <source>
        <dbReference type="Proteomes" id="UP001341840"/>
    </source>
</evidence>
<dbReference type="Gene3D" id="3.40.50.300">
    <property type="entry name" value="P-loop containing nucleotide triphosphate hydrolases"/>
    <property type="match status" value="1"/>
</dbReference>